<sequence length="364" mass="39927">MKSIEAQLCEPDQLPVRGIHRVLVCRPNHRLGNTILLSPLLTEIETLYPGAEIDMVNGGCAAESLFANRFQVRAIYSLPRKIARHLWSTARLLRQLRGNTYDLAIDASYGSQSGRLLLAIVRARFKLGYPDEHGSRHAALRAMPCPEHQAHRSVFLLRAAYAGAVRQAFPSLNLRISDAEMTQARQTLAAILGETERSHGTSAVVGPAVVGIFANATDDKRYDTDWWMQFIHTLLARQPDLRIVDLVAEHGQSQLGGDFPCYYTRNLRHLAAVIANMDGFISADCGVMHLAVASGTPTLGLFKATCSKKYGPCGQGHTAIDTRTMLAAEVATIALDWLDLTVPDPPQRSSSDGPDNLLTPRRLA</sequence>
<accession>A0ABV4AL16</accession>
<dbReference type="InterPro" id="IPR051199">
    <property type="entry name" value="LPS_LOS_Heptosyltrfase"/>
</dbReference>
<dbReference type="SUPFAM" id="SSF53756">
    <property type="entry name" value="UDP-Glycosyltransferase/glycogen phosphorylase"/>
    <property type="match status" value="1"/>
</dbReference>
<dbReference type="PANTHER" id="PTHR30160:SF1">
    <property type="entry name" value="LIPOPOLYSACCHARIDE 1,2-N-ACETYLGLUCOSAMINETRANSFERASE-RELATED"/>
    <property type="match status" value="1"/>
</dbReference>
<reference evidence="4 5" key="1">
    <citation type="submission" date="2024-07" db="EMBL/GenBank/DDBJ databases">
        <title>Molecular mechanisms and environmental adaptations of flagellar loss and biofilm growth of Rhodanobacter under environmental stress.</title>
        <authorList>
            <person name="Chen M."/>
        </authorList>
    </citation>
    <scope>NUCLEOTIDE SEQUENCE [LARGE SCALE GENOMIC DNA]</scope>
    <source>
        <strain evidence="4 5">RS22</strain>
    </source>
</reference>
<dbReference type="Gene3D" id="3.40.50.2000">
    <property type="entry name" value="Glycogen Phosphorylase B"/>
    <property type="match status" value="2"/>
</dbReference>
<dbReference type="PANTHER" id="PTHR30160">
    <property type="entry name" value="TETRAACYLDISACCHARIDE 4'-KINASE-RELATED"/>
    <property type="match status" value="1"/>
</dbReference>
<keyword evidence="1" id="KW-0328">Glycosyltransferase</keyword>
<evidence type="ECO:0000256" key="1">
    <source>
        <dbReference type="ARBA" id="ARBA00022676"/>
    </source>
</evidence>
<feature type="region of interest" description="Disordered" evidence="3">
    <location>
        <begin position="344"/>
        <end position="364"/>
    </location>
</feature>
<dbReference type="Proteomes" id="UP001562159">
    <property type="component" value="Unassembled WGS sequence"/>
</dbReference>
<dbReference type="EMBL" id="JBGBPY010000001">
    <property type="protein sequence ID" value="MEY2180810.1"/>
    <property type="molecule type" value="Genomic_DNA"/>
</dbReference>
<proteinExistence type="predicted"/>
<comment type="caution">
    <text evidence="4">The sequence shown here is derived from an EMBL/GenBank/DDBJ whole genome shotgun (WGS) entry which is preliminary data.</text>
</comment>
<evidence type="ECO:0000313" key="5">
    <source>
        <dbReference type="Proteomes" id="UP001562159"/>
    </source>
</evidence>
<evidence type="ECO:0000256" key="3">
    <source>
        <dbReference type="SAM" id="MobiDB-lite"/>
    </source>
</evidence>
<dbReference type="Pfam" id="PF01075">
    <property type="entry name" value="Glyco_transf_9"/>
    <property type="match status" value="1"/>
</dbReference>
<keyword evidence="2" id="KW-0808">Transferase</keyword>
<protein>
    <submittedName>
        <fullName evidence="4">Glycosyltransferase family 9 protein</fullName>
    </submittedName>
</protein>
<keyword evidence="5" id="KW-1185">Reference proteome</keyword>
<name>A0ABV4AL16_9GAMM</name>
<organism evidence="4 5">
    <name type="scientific">Rhodanobacter humi</name>
    <dbReference type="NCBI Taxonomy" id="1888173"/>
    <lineage>
        <taxon>Bacteria</taxon>
        <taxon>Pseudomonadati</taxon>
        <taxon>Pseudomonadota</taxon>
        <taxon>Gammaproteobacteria</taxon>
        <taxon>Lysobacterales</taxon>
        <taxon>Rhodanobacteraceae</taxon>
        <taxon>Rhodanobacter</taxon>
    </lineage>
</organism>
<evidence type="ECO:0000256" key="2">
    <source>
        <dbReference type="ARBA" id="ARBA00022679"/>
    </source>
</evidence>
<evidence type="ECO:0000313" key="4">
    <source>
        <dbReference type="EMBL" id="MEY2180810.1"/>
    </source>
</evidence>
<gene>
    <name evidence="4" type="ORF">AB7878_00090</name>
</gene>
<dbReference type="InterPro" id="IPR002201">
    <property type="entry name" value="Glyco_trans_9"/>
</dbReference>
<dbReference type="CDD" id="cd03789">
    <property type="entry name" value="GT9_LPS_heptosyltransferase"/>
    <property type="match status" value="1"/>
</dbReference>